<evidence type="ECO:0000259" key="4">
    <source>
        <dbReference type="Pfam" id="PF25994"/>
    </source>
</evidence>
<dbReference type="InterPro" id="IPR058781">
    <property type="entry name" value="HH_AprE-like"/>
</dbReference>
<dbReference type="Pfam" id="PF02563">
    <property type="entry name" value="Poly_export"/>
    <property type="match status" value="1"/>
</dbReference>
<dbReference type="RefSeq" id="WP_146190520.1">
    <property type="nucleotide sequence ID" value="NZ_ONZF01000009.1"/>
</dbReference>
<feature type="coiled-coil region" evidence="2">
    <location>
        <begin position="148"/>
        <end position="175"/>
    </location>
</feature>
<organism evidence="5 6">
    <name type="scientific">Palleronia abyssalis</name>
    <dbReference type="NCBI Taxonomy" id="1501240"/>
    <lineage>
        <taxon>Bacteria</taxon>
        <taxon>Pseudomonadati</taxon>
        <taxon>Pseudomonadota</taxon>
        <taxon>Alphaproteobacteria</taxon>
        <taxon>Rhodobacterales</taxon>
        <taxon>Roseobacteraceae</taxon>
        <taxon>Palleronia</taxon>
    </lineage>
</organism>
<evidence type="ECO:0008006" key="7">
    <source>
        <dbReference type="Google" id="ProtNLM"/>
    </source>
</evidence>
<dbReference type="InterPro" id="IPR049712">
    <property type="entry name" value="Poly_export"/>
</dbReference>
<name>A0A2R8BZD6_9RHOB</name>
<feature type="domain" description="Polysaccharide export protein N-terminal" evidence="3">
    <location>
        <begin position="17"/>
        <end position="99"/>
    </location>
</feature>
<feature type="domain" description="AprE-like long alpha-helical hairpin" evidence="4">
    <location>
        <begin position="152"/>
        <end position="332"/>
    </location>
</feature>
<accession>A0A2R8BZD6</accession>
<dbReference type="PANTHER" id="PTHR33619:SF3">
    <property type="entry name" value="POLYSACCHARIDE EXPORT PROTEIN GFCE-RELATED"/>
    <property type="match status" value="1"/>
</dbReference>
<sequence length="387" mass="42781">MIVAGLLAGVLPVLAETIAPDDTLEIRVMEWDAIEGEMVAWSGWTSIYTVDADGAIVVPFLGTLKAAETRPADLGGSIANRLLDRLGLMDEPAVTVTITERPPVFVSGLVRDGGPMEYRDGMTARKALARAGGIPLTGIESTDPLRARLEAENRLEDLRRREDELATRAARLGAEVDRLDAIDFPPLLDPAANGVLRERERRLFEMNREETERRLSLIEGSLRLLENEIETLREKLVLINDQLATAREQLEATRGLSERGLANNARLLSSQQQVTSLQSQDFDAGSAILQAQQDIARAEAERLEIVQGRTARRLSELQTTTSQLEDTRSERELQRRIAAMLTAVEDPEEALQVTIRRGREDMLQGLDTILVPGDIVEIRLKPVEISG</sequence>
<gene>
    <name evidence="5" type="ORF">PAA8504_03392</name>
</gene>
<evidence type="ECO:0000256" key="1">
    <source>
        <dbReference type="ARBA" id="ARBA00022729"/>
    </source>
</evidence>
<dbReference type="GO" id="GO:0015159">
    <property type="term" value="F:polysaccharide transmembrane transporter activity"/>
    <property type="evidence" value="ECO:0007669"/>
    <property type="project" value="InterPro"/>
</dbReference>
<dbReference type="InterPro" id="IPR003715">
    <property type="entry name" value="Poly_export_N"/>
</dbReference>
<reference evidence="6" key="1">
    <citation type="submission" date="2018-03" db="EMBL/GenBank/DDBJ databases">
        <authorList>
            <person name="Rodrigo-Torres L."/>
            <person name="Arahal R. D."/>
            <person name="Lucena T."/>
        </authorList>
    </citation>
    <scope>NUCLEOTIDE SEQUENCE [LARGE SCALE GENOMIC DNA]</scope>
    <source>
        <strain evidence="6">CECT 8504</strain>
    </source>
</reference>
<keyword evidence="6" id="KW-1185">Reference proteome</keyword>
<feature type="coiled-coil region" evidence="2">
    <location>
        <begin position="208"/>
        <end position="249"/>
    </location>
</feature>
<evidence type="ECO:0000256" key="2">
    <source>
        <dbReference type="SAM" id="Coils"/>
    </source>
</evidence>
<keyword evidence="1" id="KW-0732">Signal</keyword>
<dbReference type="EMBL" id="ONZF01000009">
    <property type="protein sequence ID" value="SPJ25541.1"/>
    <property type="molecule type" value="Genomic_DNA"/>
</dbReference>
<evidence type="ECO:0000313" key="5">
    <source>
        <dbReference type="EMBL" id="SPJ25541.1"/>
    </source>
</evidence>
<keyword evidence="2" id="KW-0175">Coiled coil</keyword>
<protein>
    <recommendedName>
        <fullName evidence="7">Chromosome partition protein Smc</fullName>
    </recommendedName>
</protein>
<dbReference type="Proteomes" id="UP000244912">
    <property type="component" value="Unassembled WGS sequence"/>
</dbReference>
<dbReference type="Pfam" id="PF25994">
    <property type="entry name" value="HH_AprE"/>
    <property type="match status" value="1"/>
</dbReference>
<dbReference type="PANTHER" id="PTHR33619">
    <property type="entry name" value="POLYSACCHARIDE EXPORT PROTEIN GFCE-RELATED"/>
    <property type="match status" value="1"/>
</dbReference>
<evidence type="ECO:0000313" key="6">
    <source>
        <dbReference type="Proteomes" id="UP000244912"/>
    </source>
</evidence>
<proteinExistence type="predicted"/>
<dbReference type="AlphaFoldDB" id="A0A2R8BZD6"/>
<dbReference type="Gene3D" id="3.30.1950.10">
    <property type="entry name" value="wza like domain"/>
    <property type="match status" value="1"/>
</dbReference>
<evidence type="ECO:0000259" key="3">
    <source>
        <dbReference type="Pfam" id="PF02563"/>
    </source>
</evidence>
<dbReference type="OrthoDB" id="197007at2"/>